<keyword evidence="9" id="KW-0472">Membrane</keyword>
<feature type="repeat" description="WD" evidence="15">
    <location>
        <begin position="322"/>
        <end position="344"/>
    </location>
</feature>
<gene>
    <name evidence="18" type="ORF">SMAX5B_002628</name>
</gene>
<feature type="compositionally biased region" description="Basic and acidic residues" evidence="16">
    <location>
        <begin position="1231"/>
        <end position="1247"/>
    </location>
</feature>
<dbReference type="PANTHER" id="PTHR14344:SF3">
    <property type="entry name" value="WD REPEAT-CONTAINING PROTEIN 6"/>
    <property type="match status" value="1"/>
</dbReference>
<dbReference type="Proteomes" id="UP000246464">
    <property type="component" value="Chromosome 11"/>
</dbReference>
<dbReference type="PROSITE" id="PS50801">
    <property type="entry name" value="STAS"/>
    <property type="match status" value="1"/>
</dbReference>
<dbReference type="GO" id="GO:0005737">
    <property type="term" value="C:cytoplasm"/>
    <property type="evidence" value="ECO:0007669"/>
    <property type="project" value="UniProtKB-SubCell"/>
</dbReference>
<dbReference type="SMART" id="SM00320">
    <property type="entry name" value="WD40"/>
    <property type="match status" value="7"/>
</dbReference>
<evidence type="ECO:0000256" key="8">
    <source>
        <dbReference type="ARBA" id="ARBA00022989"/>
    </source>
</evidence>
<dbReference type="PROSITE" id="PS50294">
    <property type="entry name" value="WD_REPEATS_REGION"/>
    <property type="match status" value="1"/>
</dbReference>
<keyword evidence="19" id="KW-1185">Reference proteome</keyword>
<evidence type="ECO:0000256" key="1">
    <source>
        <dbReference type="ARBA" id="ARBA00004141"/>
    </source>
</evidence>
<comment type="function">
    <text evidence="13">Together with methyltransferase FTSJ1, methylates the 2'-O-ribose of nucleotides at position 34 of the tRNA anticodon loop of substrate tRNAs. Required for the correct positioning of the substrate tRNA for methylation. Required to suppress amino acid starvation-induced autophagy. Enhances the STK11/LKB1-induced cell growth suppression activity.</text>
</comment>
<dbReference type="Gene3D" id="2.130.10.10">
    <property type="entry name" value="YVTN repeat-like/Quinoprotein amine dehydrogenase"/>
    <property type="match status" value="3"/>
</dbReference>
<evidence type="ECO:0000256" key="2">
    <source>
        <dbReference type="ARBA" id="ARBA00004496"/>
    </source>
</evidence>
<sequence>METAALVAPVTALEFLQDAFLLTGEGPLLTVYSLRPRPKASASLSVLQHYRIHGARPRGLSSTTEPNFHDLAVFGGKAVRLVRLHVDLQGGDHLHLEILGPLMELQDWALDVRWLSGHKDSLLCVALAHNSALLLDVSTGTALVLRSCLEGCLLYSALLLVDKSWADAVLVGGTVFNQLVLWKPGDGEAEGYSKCKAPVERRLLGHSGVIFNISYLQERGWLASASDDRSVRVWGVGVLGGPGGKIGDLNPTCLRVLYGHQARVFSVRLSPGKVFSAGEDGACLAWDWAGGGKVVRTLKGHRAGGVRALAVSEATGDEERWVATGGADGGVRLWRLKETEESKEETEEAVTENLTDLKFPDHVMPKGVCVAGEEYENASWSQSKFVVCTDQGSVFQHRNGQWDILWQGTPDFQSYCVMETVSINVKDSTAKVNVCAVGNLSGSIQVFPISHPQSGILLTGGSGKIHSLIWQEGEACMCLLASGAEGLVYRWCIDVRLNENCSLSINANPLPPFLLPPCAKRWLLAAVCLHSRSQEALWVCGDRRGSLLLFQEEGKVVQKADDDAQADEGLLQPLSCLFGVHGKQGVTSVCEYQGLLYSTGRDGCVRVFRVQLTPPEKPEEIRKNSAGKTLEDREQLQLDVLRVQRACKGMEWLERVLFLPPEIPEEEGVGEECENHSKTKQSFRGEDLQADNKAREARFVIAGFHAIHFVVWDPVRQERLFAVPCGGGHRSWILWPSHKRVWPGYGALVFIKHGAVMASRPPGEEPTWAGRTERTGGWGLREGIHGRGIGCVCRLGRIDRTGNDAATTGDVTATEREQGHWEVVVTGGEDTSLSVLAVHPNSGHVKVLSVITDHISSIRTVAAVKHPAGQSKPQSLSVLLFSAGGRAQMCCYRLLIGWDGQRLVPCCQVIQVASHRLDERWEKRRNRHKTVKMDPETRYMSVEVVDERMDCVLLALACSDGAVRFFSVSEAKHRIDLLWEAFYHQRCVLSVATCSLEDEKGNRYKLLFSAATDGKIAVWDLTEASSSTDTSINAAAPPFPCLDIPAHQSGINSVAVWAEKLALKQDCCLVTIASGGDDGQLTVSTIRVQYPGDGKTRGSREFSQISEAQISSPTQFPPSNKLQIHLHAHSHIPLAHAAPVTAIKLLTPGIMFSTSSDQRVCLWRVCSTGISHRRTLCSHVADAAGLAVWEGQMIDKDEGDEKRNTTFESEEEIAVWRGEGIRTGLETEGEEGGRFYKETDDEAKGGEPVKAASETSDEREWEKRNQTESDSVAKRESEANTESGSRDCCESRKKGEKTGWVLVCGQGLQLFRIVLGLVQFGLMVTHLSEPLVRGYTTGAAFHIILSQLKYCFGISHVRHSGPLSLIYVSPQNTLITNTDNQQIHAYSKLESGNVWHLCLMNDDDKYLYIIYKFQICSYHFMLKNIILSCVCFYQQFLKRPITVIFVDDSFSFTMNSSTVCPTGRGARTPTITQHSVGQCAKLSIHLSFTTFNNSLKPSPFRPHRNKNQKPKYSLLGQVPGTDISKPLEDYNQYLPGILIFRSSATLYFANAEMYQDALGNKDDLRKDVKVKKKDDKWFRNCHQINSGNCLVLSDRCFYHNSQCAMWEPEQKDIAFVELEAEPEPSHPRAIILDLSPVNFLDTVGVKALQNIQLDYGQIGIEVVLAGCQTEVVDNVQTGGFFSDKVTKSCLFATIHDAVLYYMSREDVL</sequence>
<dbReference type="STRING" id="52904.ENSSMAP00000017239"/>
<keyword evidence="8" id="KW-1133">Transmembrane helix</keyword>
<evidence type="ECO:0000256" key="12">
    <source>
        <dbReference type="ARBA" id="ARBA00041816"/>
    </source>
</evidence>
<dbReference type="InterPro" id="IPR011547">
    <property type="entry name" value="SLC26A/SulP_dom"/>
</dbReference>
<dbReference type="CDD" id="cd07042">
    <property type="entry name" value="STAS_SulP_like_sulfate_transporter"/>
    <property type="match status" value="1"/>
</dbReference>
<dbReference type="InterPro" id="IPR036322">
    <property type="entry name" value="WD40_repeat_dom_sf"/>
</dbReference>
<evidence type="ECO:0000313" key="19">
    <source>
        <dbReference type="Proteomes" id="UP000246464"/>
    </source>
</evidence>
<dbReference type="InterPro" id="IPR001680">
    <property type="entry name" value="WD40_rpt"/>
</dbReference>
<feature type="domain" description="STAS" evidence="17">
    <location>
        <begin position="1535"/>
        <end position="1701"/>
    </location>
</feature>
<evidence type="ECO:0000256" key="9">
    <source>
        <dbReference type="ARBA" id="ARBA00023136"/>
    </source>
</evidence>
<keyword evidence="6" id="KW-0819">tRNA processing</keyword>
<evidence type="ECO:0000256" key="14">
    <source>
        <dbReference type="ARBA" id="ARBA00047056"/>
    </source>
</evidence>
<feature type="repeat" description="WD" evidence="15">
    <location>
        <begin position="1006"/>
        <end position="1029"/>
    </location>
</feature>
<dbReference type="Pfam" id="PF00916">
    <property type="entry name" value="Sulfate_transp"/>
    <property type="match status" value="1"/>
</dbReference>
<keyword evidence="5" id="KW-0812">Transmembrane</keyword>
<evidence type="ECO:0000313" key="18">
    <source>
        <dbReference type="EMBL" id="AWP09380.1"/>
    </source>
</evidence>
<evidence type="ECO:0000256" key="5">
    <source>
        <dbReference type="ARBA" id="ARBA00022692"/>
    </source>
</evidence>
<evidence type="ECO:0000256" key="6">
    <source>
        <dbReference type="ARBA" id="ARBA00022694"/>
    </source>
</evidence>
<evidence type="ECO:0000256" key="3">
    <source>
        <dbReference type="ARBA" id="ARBA00022490"/>
    </source>
</evidence>
<dbReference type="InterPro" id="IPR036513">
    <property type="entry name" value="STAS_dom_sf"/>
</dbReference>
<feature type="region of interest" description="Disordered" evidence="16">
    <location>
        <begin position="1218"/>
        <end position="1291"/>
    </location>
</feature>
<feature type="compositionally biased region" description="Basic and acidic residues" evidence="16">
    <location>
        <begin position="673"/>
        <end position="687"/>
    </location>
</feature>
<dbReference type="Pfam" id="PF01740">
    <property type="entry name" value="STAS"/>
    <property type="match status" value="1"/>
</dbReference>
<evidence type="ECO:0000256" key="10">
    <source>
        <dbReference type="ARBA" id="ARBA00038255"/>
    </source>
</evidence>
<reference evidence="18 19" key="1">
    <citation type="submission" date="2017-12" db="EMBL/GenBank/DDBJ databases">
        <title>Integrating genomic resources of turbot (Scophthalmus maximus) in depth evaluation of genetic and physical mapping variation across individuals.</title>
        <authorList>
            <person name="Martinez P."/>
        </authorList>
    </citation>
    <scope>NUCLEOTIDE SEQUENCE [LARGE SCALE GENOMIC DNA]</scope>
</reference>
<keyword evidence="3" id="KW-0963">Cytoplasm</keyword>
<dbReference type="GO" id="GO:0030488">
    <property type="term" value="P:tRNA methylation"/>
    <property type="evidence" value="ECO:0007669"/>
    <property type="project" value="TreeGrafter"/>
</dbReference>
<evidence type="ECO:0000256" key="15">
    <source>
        <dbReference type="PROSITE-ProRule" id="PRU00221"/>
    </source>
</evidence>
<dbReference type="SUPFAM" id="SSF117289">
    <property type="entry name" value="Nucleoporin domain"/>
    <property type="match status" value="1"/>
</dbReference>
<protein>
    <recommendedName>
        <fullName evidence="11">tRNA (34-2'-O)-methyltransferase regulator WDR6</fullName>
    </recommendedName>
    <alternativeName>
        <fullName evidence="12">WD repeat-containing protein 6</fullName>
    </alternativeName>
</protein>
<feature type="repeat" description="WD" evidence="15">
    <location>
        <begin position="257"/>
        <end position="287"/>
    </location>
</feature>
<organism evidence="18 19">
    <name type="scientific">Scophthalmus maximus</name>
    <name type="common">Turbot</name>
    <name type="synonym">Psetta maxima</name>
    <dbReference type="NCBI Taxonomy" id="52904"/>
    <lineage>
        <taxon>Eukaryota</taxon>
        <taxon>Metazoa</taxon>
        <taxon>Chordata</taxon>
        <taxon>Craniata</taxon>
        <taxon>Vertebrata</taxon>
        <taxon>Euteleostomi</taxon>
        <taxon>Actinopterygii</taxon>
        <taxon>Neopterygii</taxon>
        <taxon>Teleostei</taxon>
        <taxon>Neoteleostei</taxon>
        <taxon>Acanthomorphata</taxon>
        <taxon>Carangaria</taxon>
        <taxon>Pleuronectiformes</taxon>
        <taxon>Pleuronectoidei</taxon>
        <taxon>Scophthalmidae</taxon>
        <taxon>Scophthalmus</taxon>
    </lineage>
</organism>
<accession>A0A2U9C0C0</accession>
<dbReference type="Pfam" id="PF00400">
    <property type="entry name" value="WD40"/>
    <property type="match status" value="3"/>
</dbReference>
<evidence type="ECO:0000256" key="16">
    <source>
        <dbReference type="SAM" id="MobiDB-lite"/>
    </source>
</evidence>
<dbReference type="PANTHER" id="PTHR14344">
    <property type="entry name" value="WD REPEAT PROTEIN"/>
    <property type="match status" value="1"/>
</dbReference>
<name>A0A2U9C0C0_SCOMX</name>
<dbReference type="InterPro" id="IPR002645">
    <property type="entry name" value="STAS_dom"/>
</dbReference>
<dbReference type="SUPFAM" id="SSF50978">
    <property type="entry name" value="WD40 repeat-like"/>
    <property type="match status" value="2"/>
</dbReference>
<dbReference type="SUPFAM" id="SSF52091">
    <property type="entry name" value="SpoIIaa-like"/>
    <property type="match status" value="1"/>
</dbReference>
<dbReference type="PROSITE" id="PS50082">
    <property type="entry name" value="WD_REPEATS_2"/>
    <property type="match status" value="4"/>
</dbReference>
<proteinExistence type="inferred from homology"/>
<feature type="repeat" description="WD" evidence="15">
    <location>
        <begin position="203"/>
        <end position="234"/>
    </location>
</feature>
<dbReference type="Gene3D" id="3.30.750.24">
    <property type="entry name" value="STAS domain"/>
    <property type="match status" value="1"/>
</dbReference>
<dbReference type="GO" id="GO:0016020">
    <property type="term" value="C:membrane"/>
    <property type="evidence" value="ECO:0007669"/>
    <property type="project" value="UniProtKB-SubCell"/>
</dbReference>
<evidence type="ECO:0000256" key="7">
    <source>
        <dbReference type="ARBA" id="ARBA00022737"/>
    </source>
</evidence>
<evidence type="ECO:0000256" key="4">
    <source>
        <dbReference type="ARBA" id="ARBA00022574"/>
    </source>
</evidence>
<comment type="subcellular location">
    <subcellularLocation>
        <location evidence="2">Cytoplasm</location>
    </subcellularLocation>
    <subcellularLocation>
        <location evidence="1">Membrane</location>
        <topology evidence="1">Multi-pass membrane protein</topology>
    </subcellularLocation>
</comment>
<feature type="region of interest" description="Disordered" evidence="16">
    <location>
        <begin position="668"/>
        <end position="687"/>
    </location>
</feature>
<comment type="similarity">
    <text evidence="10">Belongs to the WD repeat WDR6 family.</text>
</comment>
<dbReference type="InterPro" id="IPR051973">
    <property type="entry name" value="tRNA_Anticodon_Mtase-Reg"/>
</dbReference>
<keyword evidence="7" id="KW-0677">Repeat</keyword>
<evidence type="ECO:0000259" key="17">
    <source>
        <dbReference type="PROSITE" id="PS50801"/>
    </source>
</evidence>
<feature type="compositionally biased region" description="Basic and acidic residues" evidence="16">
    <location>
        <begin position="1256"/>
        <end position="1291"/>
    </location>
</feature>
<evidence type="ECO:0000256" key="11">
    <source>
        <dbReference type="ARBA" id="ARBA00040154"/>
    </source>
</evidence>
<evidence type="ECO:0000256" key="13">
    <source>
        <dbReference type="ARBA" id="ARBA00045751"/>
    </source>
</evidence>
<dbReference type="EMBL" id="CP026253">
    <property type="protein sequence ID" value="AWP09380.1"/>
    <property type="molecule type" value="Genomic_DNA"/>
</dbReference>
<keyword evidence="4 15" id="KW-0853">WD repeat</keyword>
<dbReference type="InterPro" id="IPR015943">
    <property type="entry name" value="WD40/YVTN_repeat-like_dom_sf"/>
</dbReference>
<comment type="subunit">
    <text evidence="14">Interacts with FTSJ1; the interaction is direct, and required for 2'-O-methylation of position 34 in substrate tRNAs. Interacts with IRS4. Interacts with STK11/LKB1.</text>
</comment>